<organism evidence="1 2">
    <name type="scientific">Mesorhizobium denitrificans</name>
    <dbReference type="NCBI Taxonomy" id="2294114"/>
    <lineage>
        <taxon>Bacteria</taxon>
        <taxon>Pseudomonadati</taxon>
        <taxon>Pseudomonadota</taxon>
        <taxon>Alphaproteobacteria</taxon>
        <taxon>Hyphomicrobiales</taxon>
        <taxon>Phyllobacteriaceae</taxon>
        <taxon>Mesorhizobium</taxon>
    </lineage>
</organism>
<gene>
    <name evidence="1" type="ORF">DY251_18385</name>
</gene>
<evidence type="ECO:0000313" key="2">
    <source>
        <dbReference type="Proteomes" id="UP000262379"/>
    </source>
</evidence>
<dbReference type="Proteomes" id="UP000262379">
    <property type="component" value="Unassembled WGS sequence"/>
</dbReference>
<dbReference type="AlphaFoldDB" id="A0A371X684"/>
<reference evidence="2" key="1">
    <citation type="submission" date="2018-08" db="EMBL/GenBank/DDBJ databases">
        <authorList>
            <person name="Im W.T."/>
        </authorList>
    </citation>
    <scope>NUCLEOTIDE SEQUENCE [LARGE SCALE GENOMIC DNA]</scope>
    <source>
        <strain evidence="2">LA-28</strain>
    </source>
</reference>
<evidence type="ECO:0008006" key="3">
    <source>
        <dbReference type="Google" id="ProtNLM"/>
    </source>
</evidence>
<evidence type="ECO:0000313" key="1">
    <source>
        <dbReference type="EMBL" id="RFC64736.1"/>
    </source>
</evidence>
<accession>A0A371X684</accession>
<proteinExistence type="predicted"/>
<dbReference type="EMBL" id="QURN01000017">
    <property type="protein sequence ID" value="RFC64736.1"/>
    <property type="molecule type" value="Genomic_DNA"/>
</dbReference>
<protein>
    <recommendedName>
        <fullName evidence="3">DUF1173 family protein</fullName>
    </recommendedName>
</protein>
<name>A0A371X684_9HYPH</name>
<sequence length="458" mass="51950">MRIVLRGNPAYQVDQITADEAEALRAWYGHSSSAEQDAIALAVIRRAKARDGWIECDCTPGNFKPLLAPQQQERTFTLRRLTPADGDPHARVDRPNHADACPFHVDRDFEPSSHDRAFNLRPVHRREIAYIDALPPIPTQLADAERGTPDHDRERNDRPSKLALVLWRLMDAAGVNVLKPLQDQPSPYRLKDQLAALHNTGRKWRITRTWRFSALSTTWAGDYRDRNSRFQRLLRKSRGDWAPNQRRTGFLILFSPSVTDKLIRPAALSEPIALHSRLRQPLRGDPRRRGPYLAIANVDFGDDDDDDGDLRAVQSYAQPVFNGGTLFPVESGFERDVTDLLIWLQISLFGAAPRLRITIKKPLFATPTQKGLCRPDFILETSYGNHPPVCLVIEAMGMDTEQYLAAKAKTLPRMREIAPLYEITPSDMSPANARVLGADLQRWVLDQATSRRLRLVNE</sequence>
<keyword evidence="2" id="KW-1185">Reference proteome</keyword>
<comment type="caution">
    <text evidence="1">The sequence shown here is derived from an EMBL/GenBank/DDBJ whole genome shotgun (WGS) entry which is preliminary data.</text>
</comment>
<dbReference type="RefSeq" id="WP_116625380.1">
    <property type="nucleotide sequence ID" value="NZ_QURN01000017.1"/>
</dbReference>